<comment type="caution">
    <text evidence="1">The sequence shown here is derived from an EMBL/GenBank/DDBJ whole genome shotgun (WGS) entry which is preliminary data.</text>
</comment>
<dbReference type="Proteomes" id="UP000778262">
    <property type="component" value="Unassembled WGS sequence"/>
</dbReference>
<proteinExistence type="predicted"/>
<evidence type="ECO:0008006" key="3">
    <source>
        <dbReference type="Google" id="ProtNLM"/>
    </source>
</evidence>
<organism evidence="1 2">
    <name type="scientific">Cronobacter dublinensis</name>
    <dbReference type="NCBI Taxonomy" id="413497"/>
    <lineage>
        <taxon>Bacteria</taxon>
        <taxon>Pseudomonadati</taxon>
        <taxon>Pseudomonadota</taxon>
        <taxon>Gammaproteobacteria</taxon>
        <taxon>Enterobacterales</taxon>
        <taxon>Enterobacteriaceae</taxon>
        <taxon>Cronobacter</taxon>
    </lineage>
</organism>
<dbReference type="InterPro" id="IPR014915">
    <property type="entry name" value="Phage_TLS_TfmB"/>
</dbReference>
<protein>
    <recommendedName>
        <fullName evidence="3">DUF1799 domain-containing protein</fullName>
    </recommendedName>
</protein>
<evidence type="ECO:0000313" key="2">
    <source>
        <dbReference type="Proteomes" id="UP000778262"/>
    </source>
</evidence>
<name>A0A9Q4T4E8_9ENTR</name>
<dbReference type="Pfam" id="PF08809">
    <property type="entry name" value="DUF1799"/>
    <property type="match status" value="1"/>
</dbReference>
<dbReference type="RefSeq" id="WP_104677412.1">
    <property type="nucleotide sequence ID" value="NZ_JASEOS010000017.1"/>
</dbReference>
<gene>
    <name evidence="1" type="ORF">EHJ13_12035</name>
</gene>
<accession>A0A9Q4T4E8</accession>
<evidence type="ECO:0000313" key="1">
    <source>
        <dbReference type="EMBL" id="NCH88159.1"/>
    </source>
</evidence>
<dbReference type="AlphaFoldDB" id="A0A9Q4T4E8"/>
<reference evidence="1" key="1">
    <citation type="submission" date="2018-11" db="EMBL/GenBank/DDBJ databases">
        <title>Genomics analysis of Putative Virulence Factors on Adhesion and Cytotoxicity for Cronobacter spp.</title>
        <authorList>
            <person name="Cui J."/>
        </authorList>
    </citation>
    <scope>NUCLEOTIDE SEQUENCE</scope>
    <source>
        <strain evidence="1">SD69</strain>
    </source>
</reference>
<dbReference type="EMBL" id="RPBY01000004">
    <property type="protein sequence ID" value="NCH88159.1"/>
    <property type="molecule type" value="Genomic_DNA"/>
</dbReference>
<sequence length="84" mass="9567">MTADDFDDEVIEVWPDCWDAFCIFQACATQWRAGANGATGLDYNVLPWLMKLHGVEDEAAALRDIRVMERAALNTIYEIRGRDE</sequence>